<dbReference type="EMBL" id="KL584980">
    <property type="protein sequence ID" value="KEQ85277.1"/>
    <property type="molecule type" value="Genomic_DNA"/>
</dbReference>
<gene>
    <name evidence="2" type="ORF">M438DRAFT_334192</name>
</gene>
<organism evidence="2 3">
    <name type="scientific">Aureobasidium pullulans EXF-150</name>
    <dbReference type="NCBI Taxonomy" id="1043002"/>
    <lineage>
        <taxon>Eukaryota</taxon>
        <taxon>Fungi</taxon>
        <taxon>Dikarya</taxon>
        <taxon>Ascomycota</taxon>
        <taxon>Pezizomycotina</taxon>
        <taxon>Dothideomycetes</taxon>
        <taxon>Dothideomycetidae</taxon>
        <taxon>Dothideales</taxon>
        <taxon>Saccotheciaceae</taxon>
        <taxon>Aureobasidium</taxon>
    </lineage>
</organism>
<sequence length="207" mass="23328">MGQVNTTPNNTGSASRSDSGCALKRQSGNAPSYKDFEEQWRMCPCAHSRYFVRKIRRDDWTWHQYALNFGYVPGSVLRQEPLVLFTCKSQPQRPGRGGEKIDSKCRSIVKVLIKHRGSRGCSCDFEYIKTGHTPSKSSNMCEKRSKRVLRAMNKHDKICTCGAFDFAIRPKTPSSTTSKESSTYAVASPDQVSDEDCDLFEGLPRKL</sequence>
<dbReference type="GeneID" id="40745995"/>
<name>A0A074XTI3_AURPU</name>
<dbReference type="Proteomes" id="UP000030706">
    <property type="component" value="Unassembled WGS sequence"/>
</dbReference>
<feature type="region of interest" description="Disordered" evidence="1">
    <location>
        <begin position="1"/>
        <end position="23"/>
    </location>
</feature>
<evidence type="ECO:0000256" key="1">
    <source>
        <dbReference type="SAM" id="MobiDB-lite"/>
    </source>
</evidence>
<feature type="region of interest" description="Disordered" evidence="1">
    <location>
        <begin position="171"/>
        <end position="196"/>
    </location>
</feature>
<proteinExistence type="predicted"/>
<accession>A0A074XTI3</accession>
<evidence type="ECO:0000313" key="2">
    <source>
        <dbReference type="EMBL" id="KEQ85277.1"/>
    </source>
</evidence>
<evidence type="ECO:0000313" key="3">
    <source>
        <dbReference type="Proteomes" id="UP000030706"/>
    </source>
</evidence>
<feature type="compositionally biased region" description="Polar residues" evidence="1">
    <location>
        <begin position="1"/>
        <end position="18"/>
    </location>
</feature>
<dbReference type="HOGENOM" id="CLU_1283025_0_0_1"/>
<feature type="compositionally biased region" description="Low complexity" evidence="1">
    <location>
        <begin position="171"/>
        <end position="183"/>
    </location>
</feature>
<protein>
    <submittedName>
        <fullName evidence="2">Uncharacterized protein</fullName>
    </submittedName>
</protein>
<dbReference type="AlphaFoldDB" id="A0A074XTI3"/>
<reference evidence="2 3" key="1">
    <citation type="journal article" date="2014" name="BMC Genomics">
        <title>Genome sequencing of four Aureobasidium pullulans varieties: biotechnological potential, stress tolerance, and description of new species.</title>
        <authorList>
            <person name="Gostin Ar C."/>
            <person name="Ohm R.A."/>
            <person name="Kogej T."/>
            <person name="Sonjak S."/>
            <person name="Turk M."/>
            <person name="Zajc J."/>
            <person name="Zalar P."/>
            <person name="Grube M."/>
            <person name="Sun H."/>
            <person name="Han J."/>
            <person name="Sharma A."/>
            <person name="Chiniquy J."/>
            <person name="Ngan C.Y."/>
            <person name="Lipzen A."/>
            <person name="Barry K."/>
            <person name="Grigoriev I.V."/>
            <person name="Gunde-Cimerman N."/>
        </authorList>
    </citation>
    <scope>NUCLEOTIDE SEQUENCE [LARGE SCALE GENOMIC DNA]</scope>
    <source>
        <strain evidence="2 3">EXF-150</strain>
    </source>
</reference>
<keyword evidence="3" id="KW-1185">Reference proteome</keyword>
<dbReference type="RefSeq" id="XP_029761464.1">
    <property type="nucleotide sequence ID" value="XM_029903689.1"/>
</dbReference>